<reference evidence="7 8" key="1">
    <citation type="submission" date="2018-05" db="EMBL/GenBank/DDBJ databases">
        <title>Complete genome sequence of Arcticibacterium luteifluviistationis SM1504T, a cytophagaceae bacterium isolated from Arctic surface seawater.</title>
        <authorList>
            <person name="Li Y."/>
            <person name="Qin Q.-L."/>
        </authorList>
    </citation>
    <scope>NUCLEOTIDE SEQUENCE [LARGE SCALE GENOMIC DNA]</scope>
    <source>
        <strain evidence="7 8">SM1504</strain>
    </source>
</reference>
<gene>
    <name evidence="7" type="ORF">DJ013_13130</name>
</gene>
<keyword evidence="2 4" id="KW-0472">Membrane</keyword>
<dbReference type="AlphaFoldDB" id="A0A2Z4GD69"/>
<sequence length="422" mass="48115">MYKILSMILLFGVQNALAQVTPNPKVTKKSTQDTFINKIEITDDYTVVSMQYVSKSPKEALKDYLNNNPKEKEQLGRMSPMMRDMLLQQMMGGMGGSTISIQPTSFLRSKDGQEFEFIKASNIPVAPERLDVAADKKYFFKVFFEKLSPGIKSVDLVEGPNDERDGFQYWNFYGVEVNNPAVGEEEQVMALLPTAKEFIMSGKVYDAATDKPISAKITCIIDGDNVPFDSVMTSRTGYYEFLVKPDAYVYKIEAEGYAVTTENMNLSKVTKSFDRDIFLEPLVEEIPKEEVAEVIEEPVEEEELEAVDENTFRLNNVYFPLGKAEILENSHRELAKVVKMMNENQEMKIRVDGHTDNQGDSRLNLILSMDRAKNVRDYLISEGIDAERITFKGWGDTKPLETNQSKEQRQKNRRVEIVIINE</sequence>
<dbReference type="PANTHER" id="PTHR30329">
    <property type="entry name" value="STATOR ELEMENT OF FLAGELLAR MOTOR COMPLEX"/>
    <property type="match status" value="1"/>
</dbReference>
<feature type="signal peptide" evidence="5">
    <location>
        <begin position="1"/>
        <end position="18"/>
    </location>
</feature>
<dbReference type="SUPFAM" id="SSF103088">
    <property type="entry name" value="OmpA-like"/>
    <property type="match status" value="1"/>
</dbReference>
<feature type="domain" description="OmpA-like" evidence="6">
    <location>
        <begin position="307"/>
        <end position="422"/>
    </location>
</feature>
<dbReference type="GO" id="GO:0009279">
    <property type="term" value="C:cell outer membrane"/>
    <property type="evidence" value="ECO:0007669"/>
    <property type="project" value="UniProtKB-SubCell"/>
</dbReference>
<accession>A0A2Z4GD69</accession>
<evidence type="ECO:0000256" key="5">
    <source>
        <dbReference type="SAM" id="SignalP"/>
    </source>
</evidence>
<evidence type="ECO:0000256" key="2">
    <source>
        <dbReference type="ARBA" id="ARBA00023136"/>
    </source>
</evidence>
<dbReference type="Pfam" id="PF00691">
    <property type="entry name" value="OmpA"/>
    <property type="match status" value="1"/>
</dbReference>
<dbReference type="Proteomes" id="UP000249873">
    <property type="component" value="Chromosome"/>
</dbReference>
<keyword evidence="3" id="KW-0998">Cell outer membrane</keyword>
<dbReference type="EMBL" id="CP029480">
    <property type="protein sequence ID" value="AWV99057.1"/>
    <property type="molecule type" value="Genomic_DNA"/>
</dbReference>
<keyword evidence="5" id="KW-0732">Signal</keyword>
<evidence type="ECO:0000313" key="7">
    <source>
        <dbReference type="EMBL" id="AWV99057.1"/>
    </source>
</evidence>
<dbReference type="RefSeq" id="WP_111372250.1">
    <property type="nucleotide sequence ID" value="NZ_CP029480.1"/>
</dbReference>
<dbReference type="PANTHER" id="PTHR30329:SF21">
    <property type="entry name" value="LIPOPROTEIN YIAD-RELATED"/>
    <property type="match status" value="1"/>
</dbReference>
<feature type="chain" id="PRO_5016244194" description="OmpA-like domain-containing protein" evidence="5">
    <location>
        <begin position="19"/>
        <end position="422"/>
    </location>
</feature>
<comment type="subcellular location">
    <subcellularLocation>
        <location evidence="1">Cell outer membrane</location>
    </subcellularLocation>
</comment>
<dbReference type="KEGG" id="als:DJ013_13130"/>
<dbReference type="CDD" id="cd07185">
    <property type="entry name" value="OmpA_C-like"/>
    <property type="match status" value="1"/>
</dbReference>
<evidence type="ECO:0000256" key="1">
    <source>
        <dbReference type="ARBA" id="ARBA00004442"/>
    </source>
</evidence>
<name>A0A2Z4GD69_9BACT</name>
<dbReference type="OrthoDB" id="1490539at2"/>
<dbReference type="InterPro" id="IPR050330">
    <property type="entry name" value="Bact_OuterMem_StrucFunc"/>
</dbReference>
<dbReference type="InterPro" id="IPR036737">
    <property type="entry name" value="OmpA-like_sf"/>
</dbReference>
<organism evidence="7 8">
    <name type="scientific">Arcticibacterium luteifluviistationis</name>
    <dbReference type="NCBI Taxonomy" id="1784714"/>
    <lineage>
        <taxon>Bacteria</taxon>
        <taxon>Pseudomonadati</taxon>
        <taxon>Bacteroidota</taxon>
        <taxon>Cytophagia</taxon>
        <taxon>Cytophagales</taxon>
        <taxon>Leadbetterellaceae</taxon>
        <taxon>Arcticibacterium</taxon>
    </lineage>
</organism>
<dbReference type="SUPFAM" id="SSF49464">
    <property type="entry name" value="Carboxypeptidase regulatory domain-like"/>
    <property type="match status" value="1"/>
</dbReference>
<protein>
    <recommendedName>
        <fullName evidence="6">OmpA-like domain-containing protein</fullName>
    </recommendedName>
</protein>
<evidence type="ECO:0000256" key="4">
    <source>
        <dbReference type="PROSITE-ProRule" id="PRU00473"/>
    </source>
</evidence>
<dbReference type="PROSITE" id="PS51123">
    <property type="entry name" value="OMPA_2"/>
    <property type="match status" value="1"/>
</dbReference>
<evidence type="ECO:0000259" key="6">
    <source>
        <dbReference type="PROSITE" id="PS51123"/>
    </source>
</evidence>
<dbReference type="Gene3D" id="3.30.1330.60">
    <property type="entry name" value="OmpA-like domain"/>
    <property type="match status" value="1"/>
</dbReference>
<proteinExistence type="predicted"/>
<evidence type="ECO:0000256" key="3">
    <source>
        <dbReference type="ARBA" id="ARBA00023237"/>
    </source>
</evidence>
<dbReference type="InterPro" id="IPR006665">
    <property type="entry name" value="OmpA-like"/>
</dbReference>
<dbReference type="PRINTS" id="PR01021">
    <property type="entry name" value="OMPADOMAIN"/>
</dbReference>
<dbReference type="Gene3D" id="2.60.40.1120">
    <property type="entry name" value="Carboxypeptidase-like, regulatory domain"/>
    <property type="match status" value="1"/>
</dbReference>
<keyword evidence="8" id="KW-1185">Reference proteome</keyword>
<evidence type="ECO:0000313" key="8">
    <source>
        <dbReference type="Proteomes" id="UP000249873"/>
    </source>
</evidence>
<dbReference type="InterPro" id="IPR006664">
    <property type="entry name" value="OMP_bac"/>
</dbReference>
<dbReference type="InterPro" id="IPR008969">
    <property type="entry name" value="CarboxyPept-like_regulatory"/>
</dbReference>